<dbReference type="GO" id="GO:0035312">
    <property type="term" value="F:5'-3' DNA exonuclease activity"/>
    <property type="evidence" value="ECO:0007669"/>
    <property type="project" value="TreeGrafter"/>
</dbReference>
<dbReference type="PANTHER" id="PTHR42924:SF3">
    <property type="entry name" value="POLYMERASE_HISTIDINOL PHOSPHATASE N-TERMINAL DOMAIN-CONTAINING PROTEIN"/>
    <property type="match status" value="1"/>
</dbReference>
<dbReference type="RefSeq" id="WP_246432048.1">
    <property type="nucleotide sequence ID" value="NZ_CBCSLB010000043.1"/>
</dbReference>
<organism evidence="2 3">
    <name type="scientific">Paenibacillus endophyticus</name>
    <dbReference type="NCBI Taxonomy" id="1294268"/>
    <lineage>
        <taxon>Bacteria</taxon>
        <taxon>Bacillati</taxon>
        <taxon>Bacillota</taxon>
        <taxon>Bacilli</taxon>
        <taxon>Bacillales</taxon>
        <taxon>Paenibacillaceae</taxon>
        <taxon>Paenibacillus</taxon>
    </lineage>
</organism>
<feature type="domain" description="PHP" evidence="1">
    <location>
        <begin position="5"/>
        <end position="87"/>
    </location>
</feature>
<dbReference type="GO" id="GO:0004534">
    <property type="term" value="F:5'-3' RNA exonuclease activity"/>
    <property type="evidence" value="ECO:0007669"/>
    <property type="project" value="TreeGrafter"/>
</dbReference>
<proteinExistence type="predicted"/>
<sequence length="252" mass="28646">MMNIDLHTHGKLSKKTQFSLDYFLAMAREAKENGLHAVALTEHFNTLHFLDMLDQLDHHFDYKDDYYLVEGLKVFSGMEVDVANKGHILIIGNRVLIRDLRRQLEPHTLKDNFIPLEELLDRTDDQPLLRIGAHPMRESTPLTHHAVETLQRLDCLDMNAKDLFQYGLGMAHDVRQFADELGLRVSAGSDSHQPLQFGSVINRFDAPCSTAEQLRSELLNGKVQIEISACLSVKVKAAQMMKELLKKSMVVA</sequence>
<dbReference type="Pfam" id="PF13263">
    <property type="entry name" value="PHP_C"/>
    <property type="match status" value="1"/>
</dbReference>
<evidence type="ECO:0000313" key="2">
    <source>
        <dbReference type="EMBL" id="MBB3156020.1"/>
    </source>
</evidence>
<dbReference type="EMBL" id="JACHXW010000031">
    <property type="protein sequence ID" value="MBB3156020.1"/>
    <property type="molecule type" value="Genomic_DNA"/>
</dbReference>
<name>A0A7W5CE49_9BACL</name>
<dbReference type="InterPro" id="IPR004013">
    <property type="entry name" value="PHP_dom"/>
</dbReference>
<dbReference type="Proteomes" id="UP000518605">
    <property type="component" value="Unassembled WGS sequence"/>
</dbReference>
<reference evidence="2 3" key="1">
    <citation type="submission" date="2020-08" db="EMBL/GenBank/DDBJ databases">
        <title>Genomic Encyclopedia of Type Strains, Phase III (KMG-III): the genomes of soil and plant-associated and newly described type strains.</title>
        <authorList>
            <person name="Whitman W."/>
        </authorList>
    </citation>
    <scope>NUCLEOTIDE SEQUENCE [LARGE SCALE GENOMIC DNA]</scope>
    <source>
        <strain evidence="2 3">CECT 8234</strain>
    </source>
</reference>
<dbReference type="Gene3D" id="3.20.20.140">
    <property type="entry name" value="Metal-dependent hydrolases"/>
    <property type="match status" value="1"/>
</dbReference>
<dbReference type="SUPFAM" id="SSF89550">
    <property type="entry name" value="PHP domain-like"/>
    <property type="match status" value="1"/>
</dbReference>
<protein>
    <recommendedName>
        <fullName evidence="1">PHP domain-containing protein</fullName>
    </recommendedName>
</protein>
<gene>
    <name evidence="2" type="ORF">FHS16_006136</name>
</gene>
<dbReference type="InterPro" id="IPR052018">
    <property type="entry name" value="PHP_domain"/>
</dbReference>
<dbReference type="AlphaFoldDB" id="A0A7W5CE49"/>
<keyword evidence="3" id="KW-1185">Reference proteome</keyword>
<evidence type="ECO:0000259" key="1">
    <source>
        <dbReference type="Pfam" id="PF02811"/>
    </source>
</evidence>
<dbReference type="InterPro" id="IPR016195">
    <property type="entry name" value="Pol/histidinol_Pase-like"/>
</dbReference>
<dbReference type="Pfam" id="PF02811">
    <property type="entry name" value="PHP"/>
    <property type="match status" value="1"/>
</dbReference>
<accession>A0A7W5CE49</accession>
<comment type="caution">
    <text evidence="2">The sequence shown here is derived from an EMBL/GenBank/DDBJ whole genome shotgun (WGS) entry which is preliminary data.</text>
</comment>
<dbReference type="PANTHER" id="PTHR42924">
    <property type="entry name" value="EXONUCLEASE"/>
    <property type="match status" value="1"/>
</dbReference>
<evidence type="ECO:0000313" key="3">
    <source>
        <dbReference type="Proteomes" id="UP000518605"/>
    </source>
</evidence>
<dbReference type="CDD" id="cd07432">
    <property type="entry name" value="PHP_HisPPase"/>
    <property type="match status" value="1"/>
</dbReference>